<evidence type="ECO:0000313" key="1">
    <source>
        <dbReference type="EMBL" id="HGM58876.1"/>
    </source>
</evidence>
<sequence length="376" mass="43174">MSLKLDWKRTFPEDCIITGFKHESESIFFNLYCSSNELDVAVNVNNGRLTIKEQREPGLLGTFEFREHLFIATCYQGLGNRLWYRTCRGVITRFHCQQNLCILATLSKDRVLEASILDKNGETLETMKYNNVLDFTIGSSRDILALSISGLDIDYSRSILIDLSTMNIVDEIEKFGGQIVSTMDHVAVYGFKEYGLTHTKFFDKRGEEVLEIEGIPYFPPYNPLPIPIHERLKFPTNIIVVGDKHNVKIINPRDYSIIFAYTKMPFTKGIFDVDLEENTLISLLNLMGKPVLIKHDIRGVVDWVSHIMREVSYLVSSRNLVALNTRIFGGETRIYRVMDRKLIHIDSFGSNTIPIVINEDSVILTNDRLVTRYIVE</sequence>
<comment type="caution">
    <text evidence="1">The sequence shown here is derived from an EMBL/GenBank/DDBJ whole genome shotgun (WGS) entry which is preliminary data.</text>
</comment>
<dbReference type="EMBL" id="DTBJ01000034">
    <property type="protein sequence ID" value="HGM58876.1"/>
    <property type="molecule type" value="Genomic_DNA"/>
</dbReference>
<organism evidence="1">
    <name type="scientific">Staphylothermus marinus</name>
    <dbReference type="NCBI Taxonomy" id="2280"/>
    <lineage>
        <taxon>Archaea</taxon>
        <taxon>Thermoproteota</taxon>
        <taxon>Thermoprotei</taxon>
        <taxon>Desulfurococcales</taxon>
        <taxon>Desulfurococcaceae</taxon>
        <taxon>Staphylothermus</taxon>
    </lineage>
</organism>
<accession>A0A7C4D8Y8</accession>
<name>A0A7C4D8Y8_STAMA</name>
<dbReference type="AlphaFoldDB" id="A0A7C4D8Y8"/>
<protein>
    <submittedName>
        <fullName evidence="1">Uncharacterized protein</fullName>
    </submittedName>
</protein>
<gene>
    <name evidence="1" type="ORF">ENU14_04750</name>
</gene>
<reference evidence="1" key="1">
    <citation type="journal article" date="2020" name="mSystems">
        <title>Genome- and Community-Level Interaction Insights into Carbon Utilization and Element Cycling Functions of Hydrothermarchaeota in Hydrothermal Sediment.</title>
        <authorList>
            <person name="Zhou Z."/>
            <person name="Liu Y."/>
            <person name="Xu W."/>
            <person name="Pan J."/>
            <person name="Luo Z.H."/>
            <person name="Li M."/>
        </authorList>
    </citation>
    <scope>NUCLEOTIDE SEQUENCE [LARGE SCALE GENOMIC DNA]</scope>
    <source>
        <strain evidence="1">SpSt-642</strain>
    </source>
</reference>
<proteinExistence type="predicted"/>